<dbReference type="PROSITE" id="PS50109">
    <property type="entry name" value="HIS_KIN"/>
    <property type="match status" value="1"/>
</dbReference>
<gene>
    <name evidence="17" type="ORF">PTRA_a0708</name>
</gene>
<evidence type="ECO:0000256" key="4">
    <source>
        <dbReference type="ARBA" id="ARBA00022475"/>
    </source>
</evidence>
<dbReference type="InterPro" id="IPR003660">
    <property type="entry name" value="HAMP_dom"/>
</dbReference>
<evidence type="ECO:0000256" key="9">
    <source>
        <dbReference type="ARBA" id="ARBA00022777"/>
    </source>
</evidence>
<evidence type="ECO:0000256" key="10">
    <source>
        <dbReference type="ARBA" id="ARBA00022840"/>
    </source>
</evidence>
<keyword evidence="10" id="KW-0067">ATP-binding</keyword>
<evidence type="ECO:0000256" key="5">
    <source>
        <dbReference type="ARBA" id="ARBA00022553"/>
    </source>
</evidence>
<evidence type="ECO:0000256" key="14">
    <source>
        <dbReference type="SAM" id="Phobius"/>
    </source>
</evidence>
<comment type="catalytic activity">
    <reaction evidence="1">
        <text>ATP + protein L-histidine = ADP + protein N-phospho-L-histidine.</text>
        <dbReference type="EC" id="2.7.13.3"/>
    </reaction>
</comment>
<evidence type="ECO:0000256" key="7">
    <source>
        <dbReference type="ARBA" id="ARBA00022692"/>
    </source>
</evidence>
<dbReference type="PANTHER" id="PTHR45528">
    <property type="entry name" value="SENSOR HISTIDINE KINASE CPXA"/>
    <property type="match status" value="1"/>
</dbReference>
<feature type="domain" description="Histidine kinase" evidence="15">
    <location>
        <begin position="496"/>
        <end position="711"/>
    </location>
</feature>
<dbReference type="KEGG" id="ptn:PTRA_a0708"/>
<evidence type="ECO:0000256" key="12">
    <source>
        <dbReference type="ARBA" id="ARBA00023012"/>
    </source>
</evidence>
<keyword evidence="12" id="KW-0902">Two-component regulatory system</keyword>
<dbReference type="RefSeq" id="WP_058372660.1">
    <property type="nucleotide sequence ID" value="NZ_CP011034.1"/>
</dbReference>
<evidence type="ECO:0000313" key="18">
    <source>
        <dbReference type="Proteomes" id="UP000065261"/>
    </source>
</evidence>
<dbReference type="InterPro" id="IPR003594">
    <property type="entry name" value="HATPase_dom"/>
</dbReference>
<dbReference type="GO" id="GO:0005886">
    <property type="term" value="C:plasma membrane"/>
    <property type="evidence" value="ECO:0007669"/>
    <property type="project" value="UniProtKB-SubCell"/>
</dbReference>
<dbReference type="OrthoDB" id="6735159at2"/>
<dbReference type="SUPFAM" id="SSF49344">
    <property type="entry name" value="CBD9-like"/>
    <property type="match status" value="1"/>
</dbReference>
<dbReference type="Pfam" id="PF00512">
    <property type="entry name" value="HisKA"/>
    <property type="match status" value="1"/>
</dbReference>
<dbReference type="SUPFAM" id="SSF47384">
    <property type="entry name" value="Homodimeric domain of signal transducing histidine kinase"/>
    <property type="match status" value="1"/>
</dbReference>
<keyword evidence="7 14" id="KW-0812">Transmembrane</keyword>
<evidence type="ECO:0000256" key="6">
    <source>
        <dbReference type="ARBA" id="ARBA00022679"/>
    </source>
</evidence>
<dbReference type="InterPro" id="IPR050398">
    <property type="entry name" value="HssS/ArlS-like"/>
</dbReference>
<comment type="subcellular location">
    <subcellularLocation>
        <location evidence="2">Cell membrane</location>
        <topology evidence="2">Multi-pass membrane protein</topology>
    </subcellularLocation>
</comment>
<accession>A0A0U2WZW9</accession>
<keyword evidence="4" id="KW-1003">Cell membrane</keyword>
<dbReference type="SMART" id="SM00387">
    <property type="entry name" value="HATPase_c"/>
    <property type="match status" value="1"/>
</dbReference>
<dbReference type="GO" id="GO:0005524">
    <property type="term" value="F:ATP binding"/>
    <property type="evidence" value="ECO:0007669"/>
    <property type="project" value="UniProtKB-KW"/>
</dbReference>
<dbReference type="PROSITE" id="PS50885">
    <property type="entry name" value="HAMP"/>
    <property type="match status" value="1"/>
</dbReference>
<dbReference type="InterPro" id="IPR036890">
    <property type="entry name" value="HATPase_C_sf"/>
</dbReference>
<evidence type="ECO:0000256" key="8">
    <source>
        <dbReference type="ARBA" id="ARBA00022741"/>
    </source>
</evidence>
<dbReference type="InterPro" id="IPR005467">
    <property type="entry name" value="His_kinase_dom"/>
</dbReference>
<dbReference type="SUPFAM" id="SSF55874">
    <property type="entry name" value="ATPase domain of HSP90 chaperone/DNA topoisomerase II/histidine kinase"/>
    <property type="match status" value="1"/>
</dbReference>
<evidence type="ECO:0000256" key="2">
    <source>
        <dbReference type="ARBA" id="ARBA00004651"/>
    </source>
</evidence>
<dbReference type="CDD" id="cd00082">
    <property type="entry name" value="HisKA"/>
    <property type="match status" value="1"/>
</dbReference>
<dbReference type="SMART" id="SM00388">
    <property type="entry name" value="HisKA"/>
    <property type="match status" value="1"/>
</dbReference>
<name>A0A0U2WZW9_9GAMM</name>
<dbReference type="Gene3D" id="2.60.40.1190">
    <property type="match status" value="1"/>
</dbReference>
<dbReference type="InterPro" id="IPR036097">
    <property type="entry name" value="HisK_dim/P_sf"/>
</dbReference>
<keyword evidence="13 14" id="KW-0472">Membrane</keyword>
<evidence type="ECO:0000259" key="16">
    <source>
        <dbReference type="PROSITE" id="PS50885"/>
    </source>
</evidence>
<dbReference type="AlphaFoldDB" id="A0A0U2WZW9"/>
<dbReference type="InterPro" id="IPR003661">
    <property type="entry name" value="HisK_dim/P_dom"/>
</dbReference>
<organism evidence="17">
    <name type="scientific">Pseudoalteromonas translucida KMM 520</name>
    <dbReference type="NCBI Taxonomy" id="1315283"/>
    <lineage>
        <taxon>Bacteria</taxon>
        <taxon>Pseudomonadati</taxon>
        <taxon>Pseudomonadota</taxon>
        <taxon>Gammaproteobacteria</taxon>
        <taxon>Alteromonadales</taxon>
        <taxon>Pseudoalteromonadaceae</taxon>
        <taxon>Pseudoalteromonas</taxon>
    </lineage>
</organism>
<dbReference type="EMBL" id="CP011034">
    <property type="protein sequence ID" value="ALS32034.1"/>
    <property type="molecule type" value="Genomic_DNA"/>
</dbReference>
<evidence type="ECO:0000256" key="3">
    <source>
        <dbReference type="ARBA" id="ARBA00012438"/>
    </source>
</evidence>
<keyword evidence="8" id="KW-0547">Nucleotide-binding</keyword>
<dbReference type="InterPro" id="IPR022510">
    <property type="entry name" value="Sortase_His-kinase"/>
</dbReference>
<dbReference type="CDD" id="cd09622">
    <property type="entry name" value="CBM9_like_HisKa"/>
    <property type="match status" value="1"/>
</dbReference>
<reference evidence="17 18" key="1">
    <citation type="submission" date="2015-03" db="EMBL/GenBank/DDBJ databases">
        <authorList>
            <person name="Murphy D."/>
        </authorList>
    </citation>
    <scope>NUCLEOTIDE SEQUENCE [LARGE SCALE GENOMIC DNA]</scope>
    <source>
        <strain evidence="17 18">KMM 520</strain>
    </source>
</reference>
<dbReference type="CDD" id="cd00075">
    <property type="entry name" value="HATPase"/>
    <property type="match status" value="1"/>
</dbReference>
<evidence type="ECO:0000256" key="11">
    <source>
        <dbReference type="ARBA" id="ARBA00022989"/>
    </source>
</evidence>
<keyword evidence="9" id="KW-0418">Kinase</keyword>
<keyword evidence="6" id="KW-0808">Transferase</keyword>
<keyword evidence="11 14" id="KW-1133">Transmembrane helix</keyword>
<evidence type="ECO:0000259" key="15">
    <source>
        <dbReference type="PROSITE" id="PS50109"/>
    </source>
</evidence>
<evidence type="ECO:0000256" key="13">
    <source>
        <dbReference type="ARBA" id="ARBA00023136"/>
    </source>
</evidence>
<dbReference type="Gene3D" id="6.10.340.10">
    <property type="match status" value="1"/>
</dbReference>
<dbReference type="NCBIfam" id="TIGR03785">
    <property type="entry name" value="marine_sort_HK"/>
    <property type="match status" value="1"/>
</dbReference>
<keyword evidence="5" id="KW-0597">Phosphoprotein</keyword>
<proteinExistence type="predicted"/>
<evidence type="ECO:0000313" key="17">
    <source>
        <dbReference type="EMBL" id="ALS32034.1"/>
    </source>
</evidence>
<dbReference type="Gene3D" id="3.30.565.10">
    <property type="entry name" value="Histidine kinase-like ATPase, C-terminal domain"/>
    <property type="match status" value="1"/>
</dbReference>
<dbReference type="GO" id="GO:0000155">
    <property type="term" value="F:phosphorelay sensor kinase activity"/>
    <property type="evidence" value="ECO:0007669"/>
    <property type="project" value="InterPro"/>
</dbReference>
<feature type="transmembrane region" description="Helical" evidence="14">
    <location>
        <begin position="413"/>
        <end position="433"/>
    </location>
</feature>
<dbReference type="Proteomes" id="UP000065261">
    <property type="component" value="Chromosome I"/>
</dbReference>
<dbReference type="Gene3D" id="1.10.287.130">
    <property type="match status" value="1"/>
</dbReference>
<dbReference type="PANTHER" id="PTHR45528:SF1">
    <property type="entry name" value="SENSOR HISTIDINE KINASE CPXA"/>
    <property type="match status" value="1"/>
</dbReference>
<evidence type="ECO:0000256" key="1">
    <source>
        <dbReference type="ARBA" id="ARBA00000085"/>
    </source>
</evidence>
<sequence>MLRFGLRSKFILLSCFLFLLPWLGYEYVWEMEKFLRQGQEKTLVGTTRALATALHERPALFDQQTSFLDQVVKGRDLYAYNLKNPIQLDGKLTDWESYQALFWQYDKRYLQKTDNKHQASDLSFEHMVGKFDNYLYALFKVTDNQLVYRPKNSLSITNNDHLKIGLKTPDGQFNRYIIAPRQDGWVNAFNADSKAPFTKIQGYFSSTAAGYNIELRFPISMLGNKLGFAIVDVDNKESLFEPKVMSTSNLNNPSDLGSVLVPSPEINRILKGMGHSGSRIWVVDKHHRVLAQSGSIHHADGVWADGLANQAPETWWQQFEQNYLHPLYYKILTRPENEFLDTLHDVAAMQGSHLAKALKGQPASSWRLTPDSKAVILSAAYPIWIQEKVIGAVIAEETTNGVRTLRNKSLEKLFNVILAVMLIGTVTLFFFASRISSRIRRLRDTAEQAIDAQGRVTGSINYSDANDEIGDLSRSFANIVSRLGGYTNYLENMSSRLSHELRTPVAVVRSSLENLQMQPQSELSQKYLDRASEGVERLGKIITTMSEATRLEQSIQSNEPEPFDLQKVINGCMQGYQLTYPKQLFTLDICQTALPMQGAPEFIAQLLDKLINNAIEFSHAEKPINVSLKQNDSVAVLTVGNYGPLLPAGLTEHIFDSMVSVRSQQMQQQPHLGLGLYIVRLVCDYHNASVTAKNNQQDNGVVFTVSLPLVK</sequence>
<dbReference type="PATRIC" id="fig|1315283.4.peg.632"/>
<protein>
    <recommendedName>
        <fullName evidence="3">histidine kinase</fullName>
        <ecNumber evidence="3">2.7.13.3</ecNumber>
    </recommendedName>
</protein>
<dbReference type="EC" id="2.7.13.3" evidence="3"/>
<dbReference type="Pfam" id="PF02518">
    <property type="entry name" value="HATPase_c"/>
    <property type="match status" value="1"/>
</dbReference>
<feature type="domain" description="HAMP" evidence="16">
    <location>
        <begin position="433"/>
        <end position="488"/>
    </location>
</feature>